<evidence type="ECO:0000256" key="6">
    <source>
        <dbReference type="ARBA" id="ARBA00023136"/>
    </source>
</evidence>
<dbReference type="Proteomes" id="UP001158576">
    <property type="component" value="Chromosome 1"/>
</dbReference>
<keyword evidence="5 8" id="KW-0653">Protein transport</keyword>
<name>A0ABN7SV47_OIKDI</name>
<organism evidence="10 11">
    <name type="scientific">Oikopleura dioica</name>
    <name type="common">Tunicate</name>
    <dbReference type="NCBI Taxonomy" id="34765"/>
    <lineage>
        <taxon>Eukaryota</taxon>
        <taxon>Metazoa</taxon>
        <taxon>Chordata</taxon>
        <taxon>Tunicata</taxon>
        <taxon>Appendicularia</taxon>
        <taxon>Copelata</taxon>
        <taxon>Oikopleuridae</taxon>
        <taxon>Oikopleura</taxon>
    </lineage>
</organism>
<keyword evidence="11" id="KW-1185">Reference proteome</keyword>
<dbReference type="EMBL" id="OU015566">
    <property type="protein sequence ID" value="CAG5107177.1"/>
    <property type="molecule type" value="Genomic_DNA"/>
</dbReference>
<reference evidence="10 11" key="1">
    <citation type="submission" date="2021-04" db="EMBL/GenBank/DDBJ databases">
        <authorList>
            <person name="Bliznina A."/>
        </authorList>
    </citation>
    <scope>NUCLEOTIDE SEQUENCE [LARGE SCALE GENOMIC DNA]</scope>
</reference>
<comment type="function">
    <text evidence="8">Adaptins are components of the adaptor complexes which link clathrin to receptors in coated vesicles. Clathrin-associated protein complexes are believed to interact with the cytoplasmic tails of membrane proteins, leading to their selection and concentration.</text>
</comment>
<dbReference type="InterPro" id="IPR017104">
    <property type="entry name" value="AP2_complex_asu"/>
</dbReference>
<dbReference type="InterPro" id="IPR008152">
    <property type="entry name" value="Clathrin_a/b/g-adaptin_app_Ig"/>
</dbReference>
<keyword evidence="3 8" id="KW-0813">Transport</keyword>
<dbReference type="InterPro" id="IPR002553">
    <property type="entry name" value="Clathrin/coatomer_adapt-like_N"/>
</dbReference>
<evidence type="ECO:0000256" key="4">
    <source>
        <dbReference type="ARBA" id="ARBA00022583"/>
    </source>
</evidence>
<sequence length="873" mass="97544">MPTVAKDGMRGLAVFISDIRNCKSKEAETKRINKELANIRSKFKGDKTLDGYHKKKYVCKLLFIFLLGHDVDFGHIEAVNLLSSNKYTEKQIGYLFISVLLNDGNDLVNLIIQNIKNDLSSRNPIHVNLALHCIANVGTREMAEAFFNEIPKLLISKEDIDQVKQSAALCMLRLYRAAPDLLPSGDWQNRVVHLLNDSHLGVVTAASSLIHALAEGNPDALSRIVTSTYQDLQDYTYYFVPAPWLSCKLLRLLQLFPPPSEQARLIECLEVILNKAQEPPKSKKIQHSNAKNSVLLEAINLIIHLDNDAVCPLLVRATNQLGQFLNHRETNLRYLALESLAQLAQCDFSREAVKKHLDTVIQALKTERDVSVRQRAVDLLYAMCDRSNAERIVQEMLAYLEAADYSIREEMVLKTAILSEKYATDYNWYVDVILQLIRVAGDYVSEEVWHRVIQVVTNREDIQGYAAKTCFDALQQPACHENMVRVGGYILGEFGNLIAGDQRSAPLVQFQLLQTRFHLCSSTTRSLILSAYIKMINLFPEIKTNIEDVLRSDVLQKNSDIELQQRALEYFKLSAISASNTEMLATVLEEMPPFPERESSILAKLKKKKPAAVKVIESPTNGHGDDKAKSLPVAKMSNDPPMPAAAPQQSSQDLLVDIFATPNTAAPAAPAAAEPAYGLTNMDDPFGINSSPAAPPTAAAAPSEPPPLIDSHCQKFFLKNSGVLFEDENLQIGIKMEFRERLGRVQLFYGNKSSSVDISNFKANVESIEGLKISTHQEAPNTITVGSQFQHIINIESMKDFDNFPVLNISGLYGGKYLALRIAVPLYMTKFAATATMDANQFFQRWRGLEKPDQQSQSVFKTASIDREAGMFH</sequence>
<dbReference type="Gene3D" id="1.25.10.10">
    <property type="entry name" value="Leucine-rich Repeat Variant"/>
    <property type="match status" value="1"/>
</dbReference>
<keyword evidence="4 8" id="KW-0254">Endocytosis</keyword>
<comment type="similarity">
    <text evidence="2 8">Belongs to the adaptor complexes large subunit family.</text>
</comment>
<dbReference type="InterPro" id="IPR050840">
    <property type="entry name" value="Adaptor_Complx_Large_Subunit"/>
</dbReference>
<dbReference type="Gene3D" id="2.60.40.1230">
    <property type="match status" value="1"/>
</dbReference>
<dbReference type="SMART" id="SM00809">
    <property type="entry name" value="Alpha_adaptinC2"/>
    <property type="match status" value="1"/>
</dbReference>
<dbReference type="InterPro" id="IPR016024">
    <property type="entry name" value="ARM-type_fold"/>
</dbReference>
<dbReference type="InterPro" id="IPR013041">
    <property type="entry name" value="Clathrin_app_Ig-like_sf"/>
</dbReference>
<dbReference type="SUPFAM" id="SSF49348">
    <property type="entry name" value="Clathrin adaptor appendage domain"/>
    <property type="match status" value="1"/>
</dbReference>
<evidence type="ECO:0000313" key="11">
    <source>
        <dbReference type="Proteomes" id="UP001158576"/>
    </source>
</evidence>
<evidence type="ECO:0000256" key="5">
    <source>
        <dbReference type="ARBA" id="ARBA00022927"/>
    </source>
</evidence>
<dbReference type="Pfam" id="PF02883">
    <property type="entry name" value="Alpha_adaptinC2"/>
    <property type="match status" value="1"/>
</dbReference>
<dbReference type="PANTHER" id="PTHR22780">
    <property type="entry name" value="ADAPTIN, ALPHA/GAMMA/EPSILON"/>
    <property type="match status" value="1"/>
</dbReference>
<evidence type="ECO:0000256" key="3">
    <source>
        <dbReference type="ARBA" id="ARBA00022448"/>
    </source>
</evidence>
<evidence type="ECO:0000256" key="1">
    <source>
        <dbReference type="ARBA" id="ARBA00004277"/>
    </source>
</evidence>
<evidence type="ECO:0000256" key="7">
    <source>
        <dbReference type="ARBA" id="ARBA00023176"/>
    </source>
</evidence>
<evidence type="ECO:0000313" key="10">
    <source>
        <dbReference type="EMBL" id="CAG5107177.1"/>
    </source>
</evidence>
<evidence type="ECO:0000259" key="9">
    <source>
        <dbReference type="SMART" id="SM00809"/>
    </source>
</evidence>
<gene>
    <name evidence="10" type="ORF">OKIOD_LOCUS11955</name>
</gene>
<dbReference type="InterPro" id="IPR011989">
    <property type="entry name" value="ARM-like"/>
</dbReference>
<dbReference type="PIRSF" id="PIRSF037091">
    <property type="entry name" value="AP2_complex_alpha"/>
    <property type="match status" value="1"/>
</dbReference>
<keyword evidence="7 8" id="KW-0168">Coated pit</keyword>
<dbReference type="SUPFAM" id="SSF48371">
    <property type="entry name" value="ARM repeat"/>
    <property type="match status" value="1"/>
</dbReference>
<dbReference type="Pfam" id="PF01602">
    <property type="entry name" value="Adaptin_N"/>
    <property type="match status" value="1"/>
</dbReference>
<feature type="domain" description="Clathrin adaptor alpha/beta/gamma-adaptin appendage Ig-like subdomain" evidence="9">
    <location>
        <begin position="714"/>
        <end position="825"/>
    </location>
</feature>
<accession>A0ABN7SV47</accession>
<evidence type="ECO:0000256" key="2">
    <source>
        <dbReference type="ARBA" id="ARBA00006613"/>
    </source>
</evidence>
<comment type="subcellular location">
    <subcellularLocation>
        <location evidence="1">Membrane</location>
        <location evidence="1">Coated pit</location>
        <topology evidence="1">Peripheral membrane protein</topology>
        <orientation evidence="1">Cytoplasmic side</orientation>
    </subcellularLocation>
</comment>
<evidence type="ECO:0000256" key="8">
    <source>
        <dbReference type="PIRNR" id="PIRNR037091"/>
    </source>
</evidence>
<protein>
    <recommendedName>
        <fullName evidence="8">AP-2 complex subunit alpha</fullName>
    </recommendedName>
</protein>
<proteinExistence type="inferred from homology"/>
<keyword evidence="6 8" id="KW-0472">Membrane</keyword>